<organism evidence="3 4">
    <name type="scientific">Mesorhizobium hungaricum</name>
    <dbReference type="NCBI Taxonomy" id="1566387"/>
    <lineage>
        <taxon>Bacteria</taxon>
        <taxon>Pseudomonadati</taxon>
        <taxon>Pseudomonadota</taxon>
        <taxon>Alphaproteobacteria</taxon>
        <taxon>Hyphomicrobiales</taxon>
        <taxon>Phyllobacteriaceae</taxon>
        <taxon>Mesorhizobium</taxon>
    </lineage>
</organism>
<dbReference type="Proteomes" id="UP000094412">
    <property type="component" value="Unassembled WGS sequence"/>
</dbReference>
<gene>
    <name evidence="3" type="ORF">QV13_18690</name>
</gene>
<keyword evidence="2" id="KW-0732">Signal</keyword>
<comment type="caution">
    <text evidence="3">The sequence shown here is derived from an EMBL/GenBank/DDBJ whole genome shotgun (WGS) entry which is preliminary data.</text>
</comment>
<evidence type="ECO:0000256" key="2">
    <source>
        <dbReference type="SAM" id="SignalP"/>
    </source>
</evidence>
<dbReference type="OrthoDB" id="7324591at2"/>
<protein>
    <submittedName>
        <fullName evidence="3">Uncharacterized protein</fullName>
    </submittedName>
</protein>
<dbReference type="Gene3D" id="1.25.40.10">
    <property type="entry name" value="Tetratricopeptide repeat domain"/>
    <property type="match status" value="2"/>
</dbReference>
<name>A0A1C2DIM0_9HYPH</name>
<dbReference type="STRING" id="1566387.QV13_18690"/>
<evidence type="ECO:0000313" key="4">
    <source>
        <dbReference type="Proteomes" id="UP000094412"/>
    </source>
</evidence>
<evidence type="ECO:0000313" key="3">
    <source>
        <dbReference type="EMBL" id="OCX14496.1"/>
    </source>
</evidence>
<evidence type="ECO:0000256" key="1">
    <source>
        <dbReference type="SAM" id="MobiDB-lite"/>
    </source>
</evidence>
<feature type="signal peptide" evidence="2">
    <location>
        <begin position="1"/>
        <end position="22"/>
    </location>
</feature>
<dbReference type="RefSeq" id="WP_065998101.1">
    <property type="nucleotide sequence ID" value="NZ_MDEO01000035.1"/>
</dbReference>
<reference evidence="3 4" key="1">
    <citation type="submission" date="2016-08" db="EMBL/GenBank/DDBJ databases">
        <title>Whole genome sequence of Mesorhizobium sp. strain UASWS1009 isolated from industrial sewage.</title>
        <authorList>
            <person name="Crovadore J."/>
            <person name="Calmin G."/>
            <person name="Chablais R."/>
            <person name="Cochard B."/>
            <person name="Lefort F."/>
        </authorList>
    </citation>
    <scope>NUCLEOTIDE SEQUENCE [LARGE SCALE GENOMIC DNA]</scope>
    <source>
        <strain evidence="3 4">UASWS1009</strain>
    </source>
</reference>
<feature type="region of interest" description="Disordered" evidence="1">
    <location>
        <begin position="479"/>
        <end position="556"/>
    </location>
</feature>
<accession>A0A1C2DIM0</accession>
<proteinExistence type="predicted"/>
<dbReference type="SUPFAM" id="SSF48452">
    <property type="entry name" value="TPR-like"/>
    <property type="match status" value="1"/>
</dbReference>
<dbReference type="InterPro" id="IPR011990">
    <property type="entry name" value="TPR-like_helical_dom_sf"/>
</dbReference>
<dbReference type="EMBL" id="MDEO01000035">
    <property type="protein sequence ID" value="OCX14496.1"/>
    <property type="molecule type" value="Genomic_DNA"/>
</dbReference>
<feature type="compositionally biased region" description="Basic and acidic residues" evidence="1">
    <location>
        <begin position="479"/>
        <end position="492"/>
    </location>
</feature>
<dbReference type="AlphaFoldDB" id="A0A1C2DIM0"/>
<keyword evidence="4" id="KW-1185">Reference proteome</keyword>
<feature type="chain" id="PRO_5008659470" evidence="2">
    <location>
        <begin position="23"/>
        <end position="711"/>
    </location>
</feature>
<sequence length="711" mass="77387">MRARILIPAGLVVLGALAVANADRLEQFVRGGTGMGAQNLAGGDMTATIADVHTILAQADGGTATPLSARPTAQPKVDETALRYFAARGDTKRLEAEIARLKALYPNWVPPQNPLAAAPVGDPQLDAMWKLYSDGKLAELEKAIAARQLAEPGWTPPPDLVDRLKLAEAREQLVKAADLKNYDEVVRLGAANTGLLTCGDVDVLWRVAEAFARTDRKDRATDAYLYVLRNCDKPEERLGSVQKALPLLPRSDIALLLALERKAPDGKGEFEPVRADIARQSLADAGKDPKLTVLPEDLALVEKLANDQNLVSDNLLLGWYHLRRDNPQGAETWFRRAYLKESSAETAQGLALSLVDTNRAAEAETVLFQWRDSSDDTKKVYLAAVANLLAANPPPQPTPEVLDRMSRAVVAAKDPVSAQQFGWYADALNQFQTAGQWFALALGWKPDDEPNAYGLALMRWKLGDKAGVREMQRAWAGRSERIARVGEPEAKPRNGTPTAPLPPLAPTQPRVEPQARAPVAVSPTQEAAPERRARPRRAAAQPRNCQATQDPTGMAPEQALSRGWCLMEINRPLEAAAAFEVALRGSGRTRSDAAYGQSLAYLRAGLADRAAVASTKAPLSGGRATEIRTALLEQQALAAFEHGRYRETLMTLEERARIAPERINLMILRGYAYLKLRRFSDAEQVFRAAAATGDRDALKALGDLARARNPN</sequence>